<accession>A0ABT2SF41</accession>
<keyword evidence="2" id="KW-1185">Reference proteome</keyword>
<sequence>MEEIEIEGLLGSGVFRVKKENVREVLCQATLFENVKFGDGKLYVELVSILGLIQ</sequence>
<proteinExistence type="predicted"/>
<organism evidence="1 2">
    <name type="scientific">Roseburia amylophila</name>
    <dbReference type="NCBI Taxonomy" id="2981794"/>
    <lineage>
        <taxon>Bacteria</taxon>
        <taxon>Bacillati</taxon>
        <taxon>Bacillota</taxon>
        <taxon>Clostridia</taxon>
        <taxon>Lachnospirales</taxon>
        <taxon>Lachnospiraceae</taxon>
        <taxon>Roseburia</taxon>
    </lineage>
</organism>
<gene>
    <name evidence="1" type="ORF">OCV43_10095</name>
</gene>
<reference evidence="1 2" key="1">
    <citation type="journal article" date="2021" name="ISME Commun">
        <title>Automated analysis of genomic sequences facilitates high-throughput and comprehensive description of bacteria.</title>
        <authorList>
            <person name="Hitch T.C.A."/>
        </authorList>
    </citation>
    <scope>NUCLEOTIDE SEQUENCE [LARGE SCALE GENOMIC DNA]</scope>
    <source>
        <strain evidence="1 2">Sanger_19</strain>
    </source>
</reference>
<dbReference type="RefSeq" id="WP_262624015.1">
    <property type="nucleotide sequence ID" value="NZ_JAOQKI010000015.1"/>
</dbReference>
<dbReference type="Proteomes" id="UP001209666">
    <property type="component" value="Unassembled WGS sequence"/>
</dbReference>
<evidence type="ECO:0000313" key="1">
    <source>
        <dbReference type="EMBL" id="MCU6717626.1"/>
    </source>
</evidence>
<dbReference type="EMBL" id="JAOQKI010000015">
    <property type="protein sequence ID" value="MCU6717626.1"/>
    <property type="molecule type" value="Genomic_DNA"/>
</dbReference>
<name>A0ABT2SF41_9FIRM</name>
<protein>
    <submittedName>
        <fullName evidence="1">Uncharacterized protein</fullName>
    </submittedName>
</protein>
<evidence type="ECO:0000313" key="2">
    <source>
        <dbReference type="Proteomes" id="UP001209666"/>
    </source>
</evidence>
<comment type="caution">
    <text evidence="1">The sequence shown here is derived from an EMBL/GenBank/DDBJ whole genome shotgun (WGS) entry which is preliminary data.</text>
</comment>